<evidence type="ECO:0000313" key="9">
    <source>
        <dbReference type="Proteomes" id="UP000245768"/>
    </source>
</evidence>
<feature type="transmembrane region" description="Helical" evidence="6">
    <location>
        <begin position="103"/>
        <end position="125"/>
    </location>
</feature>
<keyword evidence="4 6" id="KW-1133">Transmembrane helix</keyword>
<dbReference type="Gene3D" id="1.20.1250.20">
    <property type="entry name" value="MFS general substrate transporter like domains"/>
    <property type="match status" value="1"/>
</dbReference>
<proteinExistence type="predicted"/>
<evidence type="ECO:0000259" key="7">
    <source>
        <dbReference type="PROSITE" id="PS50850"/>
    </source>
</evidence>
<keyword evidence="2" id="KW-0813">Transport</keyword>
<feature type="transmembrane region" description="Helical" evidence="6">
    <location>
        <begin position="327"/>
        <end position="348"/>
    </location>
</feature>
<keyword evidence="5 6" id="KW-0472">Membrane</keyword>
<dbReference type="PROSITE" id="PS50850">
    <property type="entry name" value="MFS"/>
    <property type="match status" value="1"/>
</dbReference>
<feature type="transmembrane region" description="Helical" evidence="6">
    <location>
        <begin position="174"/>
        <end position="202"/>
    </location>
</feature>
<feature type="transmembrane region" description="Helical" evidence="6">
    <location>
        <begin position="256"/>
        <end position="279"/>
    </location>
</feature>
<feature type="transmembrane region" description="Helical" evidence="6">
    <location>
        <begin position="208"/>
        <end position="230"/>
    </location>
</feature>
<dbReference type="InterPro" id="IPR020846">
    <property type="entry name" value="MFS_dom"/>
</dbReference>
<feature type="transmembrane region" description="Helical" evidence="6">
    <location>
        <begin position="354"/>
        <end position="372"/>
    </location>
</feature>
<dbReference type="GO" id="GO:0005886">
    <property type="term" value="C:plasma membrane"/>
    <property type="evidence" value="ECO:0007669"/>
    <property type="project" value="TreeGrafter"/>
</dbReference>
<dbReference type="PANTHER" id="PTHR23508:SF10">
    <property type="entry name" value="CARBOXYLIC ACID TRANSPORTER PROTEIN HOMOLOG"/>
    <property type="match status" value="1"/>
</dbReference>
<evidence type="ECO:0000256" key="6">
    <source>
        <dbReference type="SAM" id="Phobius"/>
    </source>
</evidence>
<dbReference type="InterPro" id="IPR036259">
    <property type="entry name" value="MFS_trans_sf"/>
</dbReference>
<dbReference type="FunFam" id="1.20.1250.20:FF:000140">
    <property type="entry name" value="Putative MFS phospholipid transporter"/>
    <property type="match status" value="1"/>
</dbReference>
<evidence type="ECO:0000313" key="8">
    <source>
        <dbReference type="EMBL" id="PWN89615.1"/>
    </source>
</evidence>
<reference evidence="8 9" key="1">
    <citation type="journal article" date="2018" name="Mol. Biol. Evol.">
        <title>Broad Genomic Sampling Reveals a Smut Pathogenic Ancestry of the Fungal Clade Ustilaginomycotina.</title>
        <authorList>
            <person name="Kijpornyongpan T."/>
            <person name="Mondo S.J."/>
            <person name="Barry K."/>
            <person name="Sandor L."/>
            <person name="Lee J."/>
            <person name="Lipzen A."/>
            <person name="Pangilinan J."/>
            <person name="LaButti K."/>
            <person name="Hainaut M."/>
            <person name="Henrissat B."/>
            <person name="Grigoriev I.V."/>
            <person name="Spatafora J.W."/>
            <person name="Aime M.C."/>
        </authorList>
    </citation>
    <scope>NUCLEOTIDE SEQUENCE [LARGE SCALE GENOMIC DNA]</scope>
    <source>
        <strain evidence="8 9">MCA 4198</strain>
    </source>
</reference>
<dbReference type="Proteomes" id="UP000245768">
    <property type="component" value="Unassembled WGS sequence"/>
</dbReference>
<feature type="transmembrane region" description="Helical" evidence="6">
    <location>
        <begin position="76"/>
        <end position="96"/>
    </location>
</feature>
<dbReference type="RefSeq" id="XP_025376813.1">
    <property type="nucleotide sequence ID" value="XM_025518850.1"/>
</dbReference>
<organism evidence="8 9">
    <name type="scientific">Acaromyces ingoldii</name>
    <dbReference type="NCBI Taxonomy" id="215250"/>
    <lineage>
        <taxon>Eukaryota</taxon>
        <taxon>Fungi</taxon>
        <taxon>Dikarya</taxon>
        <taxon>Basidiomycota</taxon>
        <taxon>Ustilaginomycotina</taxon>
        <taxon>Exobasidiomycetes</taxon>
        <taxon>Exobasidiales</taxon>
        <taxon>Cryptobasidiaceae</taxon>
        <taxon>Acaromyces</taxon>
    </lineage>
</organism>
<dbReference type="PANTHER" id="PTHR23508">
    <property type="entry name" value="CARBOXYLIC ACID TRANSPORTER PROTEIN HOMOLOG"/>
    <property type="match status" value="1"/>
</dbReference>
<feature type="transmembrane region" description="Helical" evidence="6">
    <location>
        <begin position="299"/>
        <end position="320"/>
    </location>
</feature>
<keyword evidence="3 6" id="KW-0812">Transmembrane</keyword>
<dbReference type="OrthoDB" id="2261376at2759"/>
<feature type="transmembrane region" description="Helical" evidence="6">
    <location>
        <begin position="393"/>
        <end position="413"/>
    </location>
</feature>
<comment type="subcellular location">
    <subcellularLocation>
        <location evidence="1">Membrane</location>
        <topology evidence="1">Multi-pass membrane protein</topology>
    </subcellularLocation>
</comment>
<feature type="domain" description="Major facilitator superfamily (MFS) profile" evidence="7">
    <location>
        <begin position="35"/>
        <end position="455"/>
    </location>
</feature>
<dbReference type="EMBL" id="KZ819637">
    <property type="protein sequence ID" value="PWN89615.1"/>
    <property type="molecule type" value="Genomic_DNA"/>
</dbReference>
<evidence type="ECO:0000256" key="2">
    <source>
        <dbReference type="ARBA" id="ARBA00022448"/>
    </source>
</evidence>
<dbReference type="GeneID" id="37040766"/>
<dbReference type="Pfam" id="PF07690">
    <property type="entry name" value="MFS_1"/>
    <property type="match status" value="1"/>
</dbReference>
<evidence type="ECO:0000256" key="5">
    <source>
        <dbReference type="ARBA" id="ARBA00023136"/>
    </source>
</evidence>
<dbReference type="SUPFAM" id="SSF103473">
    <property type="entry name" value="MFS general substrate transporter"/>
    <property type="match status" value="1"/>
</dbReference>
<gene>
    <name evidence="8" type="ORF">FA10DRAFT_231254</name>
</gene>
<feature type="transmembrane region" description="Helical" evidence="6">
    <location>
        <begin position="433"/>
        <end position="455"/>
    </location>
</feature>
<dbReference type="AlphaFoldDB" id="A0A316YPE7"/>
<dbReference type="FunCoup" id="A0A316YPE7">
    <property type="interactions" value="28"/>
</dbReference>
<evidence type="ECO:0000256" key="1">
    <source>
        <dbReference type="ARBA" id="ARBA00004141"/>
    </source>
</evidence>
<keyword evidence="9" id="KW-1185">Reference proteome</keyword>
<name>A0A316YPE7_9BASI</name>
<dbReference type="InParanoid" id="A0A316YPE7"/>
<dbReference type="STRING" id="215250.A0A316YPE7"/>
<dbReference type="GO" id="GO:0046943">
    <property type="term" value="F:carboxylic acid transmembrane transporter activity"/>
    <property type="evidence" value="ECO:0007669"/>
    <property type="project" value="TreeGrafter"/>
</dbReference>
<accession>A0A316YPE7</accession>
<dbReference type="InterPro" id="IPR011701">
    <property type="entry name" value="MFS"/>
</dbReference>
<sequence length="501" mass="54061">MFEKESGDGAVVSEEPVETAADRKKKNGGLGPVALIFACGTALFSDGYVNANSGPTNTILRRIYGTDVYTSHYSSLYSSMAFAGTLLGMLVFGVLSDRIGRKFGMIFASLWLALFSVLISGAWGAGGSIPGLFAALEAYRFLQGIAIGAEYPAGSVAASENTESKDVNPRRQQLYFVLSTNSMIDLGFVAATLVALILYQIFGEKHLVWVWRLTLGLGAIPPLAVLFFRVKMAEPEHYRKGAIKRHVPWLLVLKKYWLRLSAVCVAWFAYDFVSFPAGIYSSYFLDQILGDDPPLTQTLGWSVLINTFYLPGTFIGAFVCDRLGPKNTMLVGLVCQAIFGYALAGAFGDLKNNIGGLVVLYGLFVAFGEFGSGNNLGLLASKAVAPSAVRGTFYGVAAGIGKVGAFVGTYAYTDIQNSLDPTGKKDIYYSGTFYIGASLAVFAALVVFFFVPPVVQDGMAKMDAEFEEYLRENNYDMSNVGLVDHAQDPATRVDSGESKLE</sequence>
<evidence type="ECO:0000256" key="4">
    <source>
        <dbReference type="ARBA" id="ARBA00022989"/>
    </source>
</evidence>
<evidence type="ECO:0000256" key="3">
    <source>
        <dbReference type="ARBA" id="ARBA00022692"/>
    </source>
</evidence>
<protein>
    <submittedName>
        <fullName evidence="8">MFS general substrate transporter</fullName>
    </submittedName>
</protein>